<organism evidence="5 6">
    <name type="scientific">Sediminicola luteus</name>
    <dbReference type="NCBI Taxonomy" id="319238"/>
    <lineage>
        <taxon>Bacteria</taxon>
        <taxon>Pseudomonadati</taxon>
        <taxon>Bacteroidota</taxon>
        <taxon>Flavobacteriia</taxon>
        <taxon>Flavobacteriales</taxon>
        <taxon>Flavobacteriaceae</taxon>
        <taxon>Sediminicola</taxon>
    </lineage>
</organism>
<dbReference type="RefSeq" id="WP_354618456.1">
    <property type="nucleotide sequence ID" value="NZ_JBEWYP010000004.1"/>
</dbReference>
<evidence type="ECO:0000313" key="6">
    <source>
        <dbReference type="Proteomes" id="UP001549773"/>
    </source>
</evidence>
<keyword evidence="1" id="KW-0805">Transcription regulation</keyword>
<dbReference type="CDD" id="cd06267">
    <property type="entry name" value="PBP1_LacI_sugar_binding-like"/>
    <property type="match status" value="1"/>
</dbReference>
<feature type="domain" description="HTH lacI-type" evidence="4">
    <location>
        <begin position="5"/>
        <end position="59"/>
    </location>
</feature>
<dbReference type="Pfam" id="PF13377">
    <property type="entry name" value="Peripla_BP_3"/>
    <property type="match status" value="1"/>
</dbReference>
<dbReference type="Gene3D" id="1.10.260.40">
    <property type="entry name" value="lambda repressor-like DNA-binding domains"/>
    <property type="match status" value="1"/>
</dbReference>
<evidence type="ECO:0000256" key="1">
    <source>
        <dbReference type="ARBA" id="ARBA00023015"/>
    </source>
</evidence>
<dbReference type="SUPFAM" id="SSF47413">
    <property type="entry name" value="lambda repressor-like DNA-binding domains"/>
    <property type="match status" value="1"/>
</dbReference>
<dbReference type="PANTHER" id="PTHR30146:SF109">
    <property type="entry name" value="HTH-TYPE TRANSCRIPTIONAL REGULATOR GALS"/>
    <property type="match status" value="1"/>
</dbReference>
<evidence type="ECO:0000313" key="5">
    <source>
        <dbReference type="EMBL" id="MET7029646.1"/>
    </source>
</evidence>
<keyword evidence="3" id="KW-0804">Transcription</keyword>
<gene>
    <name evidence="5" type="ORF">ABXZ32_09575</name>
</gene>
<dbReference type="Proteomes" id="UP001549773">
    <property type="component" value="Unassembled WGS sequence"/>
</dbReference>
<sequence>MKPKITLKQIARELDVSISTVSKALRNDKAISQEKRDKIQAFAKFYNYRPNKIALSLKNRSTKTIGVIIPEIVHHFFAKVISGIEEVAASKGYNVLIGVSNESFDREVIHTEMLVNSEVDGLILSVSKETCQLQDYHHLRETINQGVPIVMFDRIVEEIKCDRVIVDDTEGSRKAVQKLIDSGCSNILLLGTKDYLNIGRYRKQGYLEALEDNDIAANPDLIIKIDAQGDAEAVLKSIEQEINEVFAKVPNVDGVFAVNEIYGITALNVARKRGLRVPEDVSVVSFSDGVLSMHSRPSLTTVNQHGKQMGATAALLLIEKLETEFEEESFTTKVIQTEIVERDSTRKPQLA</sequence>
<dbReference type="CDD" id="cd01392">
    <property type="entry name" value="HTH_LacI"/>
    <property type="match status" value="1"/>
</dbReference>
<accession>A0ABV2TWJ8</accession>
<dbReference type="InterPro" id="IPR010982">
    <property type="entry name" value="Lambda_DNA-bd_dom_sf"/>
</dbReference>
<name>A0ABV2TWJ8_9FLAO</name>
<evidence type="ECO:0000256" key="3">
    <source>
        <dbReference type="ARBA" id="ARBA00023163"/>
    </source>
</evidence>
<dbReference type="InterPro" id="IPR028082">
    <property type="entry name" value="Peripla_BP_I"/>
</dbReference>
<dbReference type="SMART" id="SM00354">
    <property type="entry name" value="HTH_LACI"/>
    <property type="match status" value="1"/>
</dbReference>
<protein>
    <submittedName>
        <fullName evidence="5">LacI family DNA-binding transcriptional regulator</fullName>
    </submittedName>
</protein>
<dbReference type="GO" id="GO:0003677">
    <property type="term" value="F:DNA binding"/>
    <property type="evidence" value="ECO:0007669"/>
    <property type="project" value="UniProtKB-KW"/>
</dbReference>
<keyword evidence="6" id="KW-1185">Reference proteome</keyword>
<evidence type="ECO:0000256" key="2">
    <source>
        <dbReference type="ARBA" id="ARBA00023125"/>
    </source>
</evidence>
<dbReference type="EMBL" id="JBEWYP010000004">
    <property type="protein sequence ID" value="MET7029646.1"/>
    <property type="molecule type" value="Genomic_DNA"/>
</dbReference>
<keyword evidence="2 5" id="KW-0238">DNA-binding</keyword>
<evidence type="ECO:0000259" key="4">
    <source>
        <dbReference type="PROSITE" id="PS50932"/>
    </source>
</evidence>
<reference evidence="5 6" key="1">
    <citation type="submission" date="2024-07" db="EMBL/GenBank/DDBJ databases">
        <title>The genome sequence of type strain Sediminicola luteus GDMCC 1.2596T.</title>
        <authorList>
            <person name="Liu Y."/>
        </authorList>
    </citation>
    <scope>NUCLEOTIDE SEQUENCE [LARGE SCALE GENOMIC DNA]</scope>
    <source>
        <strain evidence="5 6">GDMCC 1.2596</strain>
    </source>
</reference>
<dbReference type="PANTHER" id="PTHR30146">
    <property type="entry name" value="LACI-RELATED TRANSCRIPTIONAL REPRESSOR"/>
    <property type="match status" value="1"/>
</dbReference>
<dbReference type="InterPro" id="IPR000843">
    <property type="entry name" value="HTH_LacI"/>
</dbReference>
<comment type="caution">
    <text evidence="5">The sequence shown here is derived from an EMBL/GenBank/DDBJ whole genome shotgun (WGS) entry which is preliminary data.</text>
</comment>
<proteinExistence type="predicted"/>
<dbReference type="Pfam" id="PF00356">
    <property type="entry name" value="LacI"/>
    <property type="match status" value="1"/>
</dbReference>
<dbReference type="PROSITE" id="PS50932">
    <property type="entry name" value="HTH_LACI_2"/>
    <property type="match status" value="1"/>
</dbReference>
<dbReference type="InterPro" id="IPR046335">
    <property type="entry name" value="LacI/GalR-like_sensor"/>
</dbReference>
<dbReference type="Gene3D" id="3.40.50.2300">
    <property type="match status" value="2"/>
</dbReference>
<dbReference type="SUPFAM" id="SSF53822">
    <property type="entry name" value="Periplasmic binding protein-like I"/>
    <property type="match status" value="1"/>
</dbReference>